<evidence type="ECO:0000256" key="1">
    <source>
        <dbReference type="ARBA" id="ARBA00010141"/>
    </source>
</evidence>
<feature type="domain" description="Glycosyl hydrolase family 4 C-terminal" evidence="11">
    <location>
        <begin position="194"/>
        <end position="403"/>
    </location>
</feature>
<dbReference type="GO" id="GO:0016616">
    <property type="term" value="F:oxidoreductase activity, acting on the CH-OH group of donors, NAD or NADP as acceptor"/>
    <property type="evidence" value="ECO:0007669"/>
    <property type="project" value="InterPro"/>
</dbReference>
<keyword evidence="8" id="KW-0533">Nickel</keyword>
<evidence type="ECO:0000256" key="3">
    <source>
        <dbReference type="ARBA" id="ARBA00022801"/>
    </source>
</evidence>
<dbReference type="InterPro" id="IPR015955">
    <property type="entry name" value="Lactate_DH/Glyco_Ohase_4_C"/>
</dbReference>
<dbReference type="STRING" id="1499967.U27_05758"/>
<comment type="cofactor">
    <cofactor evidence="10">
        <name>NAD(+)</name>
        <dbReference type="ChEBI" id="CHEBI:57540"/>
    </cofactor>
    <text evidence="10">Binds 1 NAD(+) per subunit.</text>
</comment>
<dbReference type="EMBL" id="DF820468">
    <property type="protein sequence ID" value="GAK58783.1"/>
    <property type="molecule type" value="Genomic_DNA"/>
</dbReference>
<keyword evidence="13" id="KW-1185">Reference proteome</keyword>
<gene>
    <name evidence="12" type="ORF">U27_05758</name>
</gene>
<evidence type="ECO:0000256" key="9">
    <source>
        <dbReference type="PIRSR" id="PIRSR601088-4"/>
    </source>
</evidence>
<evidence type="ECO:0000259" key="11">
    <source>
        <dbReference type="Pfam" id="PF11975"/>
    </source>
</evidence>
<feature type="binding site" evidence="7">
    <location>
        <position position="93"/>
    </location>
    <ligand>
        <name>substrate</name>
    </ligand>
</feature>
<dbReference type="PANTHER" id="PTHR32092:SF5">
    <property type="entry name" value="6-PHOSPHO-BETA-GLUCOSIDASE"/>
    <property type="match status" value="1"/>
</dbReference>
<dbReference type="CDD" id="cd05296">
    <property type="entry name" value="GH4_P_beta_glucosidase"/>
    <property type="match status" value="1"/>
</dbReference>
<evidence type="ECO:0000256" key="8">
    <source>
        <dbReference type="PIRSR" id="PIRSR601088-3"/>
    </source>
</evidence>
<dbReference type="SUPFAM" id="SSF51735">
    <property type="entry name" value="NAD(P)-binding Rossmann-fold domains"/>
    <property type="match status" value="1"/>
</dbReference>
<evidence type="ECO:0000313" key="12">
    <source>
        <dbReference type="EMBL" id="GAK58783.1"/>
    </source>
</evidence>
<dbReference type="Pfam" id="PF02056">
    <property type="entry name" value="Glyco_hydro_4"/>
    <property type="match status" value="1"/>
</dbReference>
<feature type="binding site" evidence="7">
    <location>
        <position position="147"/>
    </location>
    <ligand>
        <name>substrate</name>
    </ligand>
</feature>
<dbReference type="Pfam" id="PF11975">
    <property type="entry name" value="Glyco_hydro_4C"/>
    <property type="match status" value="1"/>
</dbReference>
<keyword evidence="6 10" id="KW-0326">Glycosidase</keyword>
<evidence type="ECO:0000256" key="6">
    <source>
        <dbReference type="ARBA" id="ARBA00023295"/>
    </source>
</evidence>
<feature type="binding site" evidence="8">
    <location>
        <position position="169"/>
    </location>
    <ligand>
        <name>Mn(2+)</name>
        <dbReference type="ChEBI" id="CHEBI:29035"/>
    </ligand>
</feature>
<evidence type="ECO:0000256" key="4">
    <source>
        <dbReference type="ARBA" id="ARBA00023027"/>
    </source>
</evidence>
<reference evidence="12" key="1">
    <citation type="journal article" date="2015" name="PeerJ">
        <title>First genomic representation of candidate bacterial phylum KSB3 points to enhanced environmental sensing as a trigger of wastewater bulking.</title>
        <authorList>
            <person name="Sekiguchi Y."/>
            <person name="Ohashi A."/>
            <person name="Parks D.H."/>
            <person name="Yamauchi T."/>
            <person name="Tyson G.W."/>
            <person name="Hugenholtz P."/>
        </authorList>
    </citation>
    <scope>NUCLEOTIDE SEQUENCE [LARGE SCALE GENOMIC DNA]</scope>
</reference>
<evidence type="ECO:0000313" key="13">
    <source>
        <dbReference type="Proteomes" id="UP000030661"/>
    </source>
</evidence>
<protein>
    <submittedName>
        <fullName evidence="12">6-phospho-beta-glucosidase BglT</fullName>
    </submittedName>
</protein>
<keyword evidence="8" id="KW-0408">Iron</keyword>
<dbReference type="InterPro" id="IPR001088">
    <property type="entry name" value="Glyco_hydro_4"/>
</dbReference>
<feature type="site" description="Increases basicity of active site Tyr" evidence="9">
    <location>
        <position position="109"/>
    </location>
</feature>
<dbReference type="Proteomes" id="UP000030661">
    <property type="component" value="Unassembled WGS sequence"/>
</dbReference>
<dbReference type="eggNOG" id="COG1486">
    <property type="taxonomic scope" value="Bacteria"/>
</dbReference>
<evidence type="ECO:0000256" key="5">
    <source>
        <dbReference type="ARBA" id="ARBA00023211"/>
    </source>
</evidence>
<keyword evidence="2 8" id="KW-0479">Metal-binding</keyword>
<comment type="similarity">
    <text evidence="1 10">Belongs to the glycosyl hydrolase 4 family.</text>
</comment>
<dbReference type="GO" id="GO:0046872">
    <property type="term" value="F:metal ion binding"/>
    <property type="evidence" value="ECO:0007669"/>
    <property type="project" value="UniProtKB-KW"/>
</dbReference>
<accession>A0A081C2H8</accession>
<name>A0A081C2H8_VECG1</name>
<dbReference type="GO" id="GO:0005975">
    <property type="term" value="P:carbohydrate metabolic process"/>
    <property type="evidence" value="ECO:0007669"/>
    <property type="project" value="InterPro"/>
</dbReference>
<dbReference type="InterPro" id="IPR036291">
    <property type="entry name" value="NAD(P)-bd_dom_sf"/>
</dbReference>
<dbReference type="Gene3D" id="3.90.110.10">
    <property type="entry name" value="Lactate dehydrogenase/glycoside hydrolase, family 4, C-terminal"/>
    <property type="match status" value="1"/>
</dbReference>
<dbReference type="PANTHER" id="PTHR32092">
    <property type="entry name" value="6-PHOSPHO-BETA-GLUCOSIDASE-RELATED"/>
    <property type="match status" value="1"/>
</dbReference>
<dbReference type="PRINTS" id="PR00732">
    <property type="entry name" value="GLHYDRLASE4"/>
</dbReference>
<feature type="binding site" evidence="8">
    <location>
        <position position="199"/>
    </location>
    <ligand>
        <name>Mn(2+)</name>
        <dbReference type="ChEBI" id="CHEBI:29035"/>
    </ligand>
</feature>
<evidence type="ECO:0000256" key="7">
    <source>
        <dbReference type="PIRSR" id="PIRSR601088-2"/>
    </source>
</evidence>
<dbReference type="AlphaFoldDB" id="A0A081C2H8"/>
<organism evidence="12">
    <name type="scientific">Vecturithrix granuli</name>
    <dbReference type="NCBI Taxonomy" id="1499967"/>
    <lineage>
        <taxon>Bacteria</taxon>
        <taxon>Candidatus Moduliflexota</taxon>
        <taxon>Candidatus Vecturitrichia</taxon>
        <taxon>Candidatus Vecturitrichales</taxon>
        <taxon>Candidatus Vecturitrichaceae</taxon>
        <taxon>Candidatus Vecturithrix</taxon>
    </lineage>
</organism>
<keyword evidence="8" id="KW-0170">Cobalt</keyword>
<keyword evidence="4 10" id="KW-0520">NAD</keyword>
<dbReference type="HOGENOM" id="CLU_045951_0_1_0"/>
<dbReference type="SUPFAM" id="SSF56327">
    <property type="entry name" value="LDH C-terminal domain-like"/>
    <property type="match status" value="1"/>
</dbReference>
<keyword evidence="3 10" id="KW-0378">Hydrolase</keyword>
<keyword evidence="5 8" id="KW-0464">Manganese</keyword>
<dbReference type="Gene3D" id="3.40.50.720">
    <property type="entry name" value="NAD(P)-binding Rossmann-like Domain"/>
    <property type="match status" value="1"/>
</dbReference>
<proteinExistence type="inferred from homology"/>
<dbReference type="InterPro" id="IPR022616">
    <property type="entry name" value="Glyco_hydro_4_C"/>
</dbReference>
<evidence type="ECO:0000256" key="2">
    <source>
        <dbReference type="ARBA" id="ARBA00022723"/>
    </source>
</evidence>
<evidence type="ECO:0000256" key="10">
    <source>
        <dbReference type="RuleBase" id="RU361152"/>
    </source>
</evidence>
<sequence>MMKICVIGGGSTYTPELIEGFINIHEQIQLKELWLLDLKQNDHKFGIVADFARRMVQKANCGVALHSTFTPQEAIEGADFIIHQFRPGGLQGRIADETIPLRYGLIGQETTGMGGMACALRAFPILEQYVELAKHMSNQAWIINFSNPSGMLTEFIRNYLQYERTIGLCNYPINVLRSLQNLFGCQQQEIFVKYYGLNHLSWIEQVMIQGIDRTADLWQSFHLNPKNIPDAPFPLEFLEQLGLLPNPYLKYFYMTDTMLQQQCEAQQAQGTRGEIVQAIETELLNLYADPSLDHKPPQLEQRGGALYSTAAAELIHDLVTGARTTHIINTRNNGAIQDFPDNYIMEIPVTIIQQGTEPLMLGNSHKAVSGLIVTIKNFERLVIEGYLQKNEDLIRQAMLIHPLGPRLSHVEPLWQALKTANAGFMDGYQG</sequence>
<dbReference type="GO" id="GO:0004553">
    <property type="term" value="F:hydrolase activity, hydrolyzing O-glycosyl compounds"/>
    <property type="evidence" value="ECO:0007669"/>
    <property type="project" value="InterPro"/>
</dbReference>